<evidence type="ECO:0000256" key="18">
    <source>
        <dbReference type="SAM" id="MobiDB-lite"/>
    </source>
</evidence>
<dbReference type="Proteomes" id="UP000503222">
    <property type="component" value="Chromosome"/>
</dbReference>
<protein>
    <recommendedName>
        <fullName evidence="15">ATP-dependent zinc metalloprotease FtsH</fullName>
        <ecNumber evidence="15">3.4.24.-</ecNumber>
    </recommendedName>
</protein>
<dbReference type="EC" id="3.4.24.-" evidence="15"/>
<dbReference type="PROSITE" id="PS00674">
    <property type="entry name" value="AAA"/>
    <property type="match status" value="1"/>
</dbReference>
<dbReference type="FunFam" id="3.40.50.300:FF:000001">
    <property type="entry name" value="ATP-dependent zinc metalloprotease FtsH"/>
    <property type="match status" value="1"/>
</dbReference>
<evidence type="ECO:0000256" key="3">
    <source>
        <dbReference type="ARBA" id="ARBA00022475"/>
    </source>
</evidence>
<dbReference type="GO" id="GO:0030163">
    <property type="term" value="P:protein catabolic process"/>
    <property type="evidence" value="ECO:0007669"/>
    <property type="project" value="UniProtKB-UniRule"/>
</dbReference>
<dbReference type="PANTHER" id="PTHR23076">
    <property type="entry name" value="METALLOPROTEASE M41 FTSH"/>
    <property type="match status" value="1"/>
</dbReference>
<comment type="subunit">
    <text evidence="15">Homohexamer.</text>
</comment>
<dbReference type="InterPro" id="IPR005936">
    <property type="entry name" value="FtsH"/>
</dbReference>
<dbReference type="Gene3D" id="3.30.720.210">
    <property type="match status" value="1"/>
</dbReference>
<evidence type="ECO:0000256" key="8">
    <source>
        <dbReference type="ARBA" id="ARBA00022801"/>
    </source>
</evidence>
<dbReference type="SUPFAM" id="SSF52540">
    <property type="entry name" value="P-loop containing nucleoside triphosphate hydrolases"/>
    <property type="match status" value="1"/>
</dbReference>
<dbReference type="FunFam" id="1.20.58.760:FF:000001">
    <property type="entry name" value="ATP-dependent zinc metalloprotease FtsH"/>
    <property type="match status" value="1"/>
</dbReference>
<reference evidence="20 21" key="1">
    <citation type="submission" date="2020-03" db="EMBL/GenBank/DDBJ databases">
        <title>Sphingomonas sp. nov., isolated from fish.</title>
        <authorList>
            <person name="Hyun D.-W."/>
            <person name="Bae J.-W."/>
        </authorList>
    </citation>
    <scope>NUCLEOTIDE SEQUENCE [LARGE SCALE GENOMIC DNA]</scope>
    <source>
        <strain evidence="20 21">HDW15B</strain>
    </source>
</reference>
<accession>A0A6G7YT82</accession>
<evidence type="ECO:0000259" key="19">
    <source>
        <dbReference type="SMART" id="SM00382"/>
    </source>
</evidence>
<evidence type="ECO:0000256" key="13">
    <source>
        <dbReference type="ARBA" id="ARBA00023136"/>
    </source>
</evidence>
<comment type="similarity">
    <text evidence="14 15">In the central section; belongs to the AAA ATPase family.</text>
</comment>
<sequence>MKTLLIWAAILFGLVVLVQMIDSPRATGGQPMNYSEFMRQVDEGNVNAVTMASGASGSATISGKLRSGETFTTVAPRDATVSDKLLGKGVAVQVKQEEQSSFWLLLLYQSFPILLIIGVSFFIMRQMQKNAGSGAMGFGKSRARMLTQKEGRVTFADVAGIDEAREELQEIVEYLKDPGKFARLGGKIPKGALLVGSPGTGKTLLARAIAGEAGVPFFTISGSDFVEMFVGVGASRVRDMFEQAKKSAPCILFIDEIDAVGRHRGAGLGNGNDEREQTLNQLLVEMDGFEANEGIIIIAATNRPDVLDPALLRPGRFDRQVVVPRPDIEGREQILGVHMKKVPLAPDVDARVIARGTPGFSGADLANLVNEAALLAARKGKRLVAMQEFEEAKDKVLMGTERKSMVMTEDEKKMTAYHEAGHAVVALHEPASDPIHKATIIPRGRALGMVMRLPERDSYSYHRDKMYANLAVAMGGRVAEEVIFGYDKVSSGASSDIQYATGLARDMVTRWGMSDELGPLQYAEADEEVFLGYSMNRQRQMSNETAQAIDKEIRRIVEAGYDRAKHLLEEHREELETLAKALLEYETLSGDEIKTILGAARSTAAVRRSRRSLRRAHRSRRPSARRQASAAQRRPAPRHPTGVNPQQPLCVVPAWERRVRKLLTASLIVMAAPAAAQTMNADVFHRRATALMRKGPLALFSRGEINALMNEGQAAGRAVSARRKADVAAGRKPRFCPPEGAKHSMASDEFMKRLSAIPAAQRARIDMTEATTRILAGKYPCR</sequence>
<dbReference type="PANTHER" id="PTHR23076:SF97">
    <property type="entry name" value="ATP-DEPENDENT ZINC METALLOPROTEASE YME1L1"/>
    <property type="match status" value="1"/>
</dbReference>
<feature type="compositionally biased region" description="Low complexity" evidence="18">
    <location>
        <begin position="625"/>
        <end position="634"/>
    </location>
</feature>
<dbReference type="GO" id="GO:0004222">
    <property type="term" value="F:metalloendopeptidase activity"/>
    <property type="evidence" value="ECO:0007669"/>
    <property type="project" value="InterPro"/>
</dbReference>
<dbReference type="KEGG" id="spii:G7077_05205"/>
<keyword evidence="8 15" id="KW-0378">Hydrolase</keyword>
<evidence type="ECO:0000256" key="5">
    <source>
        <dbReference type="ARBA" id="ARBA00022692"/>
    </source>
</evidence>
<feature type="binding site" evidence="15">
    <location>
        <position position="422"/>
    </location>
    <ligand>
        <name>Zn(2+)</name>
        <dbReference type="ChEBI" id="CHEBI:29105"/>
        <note>catalytic</note>
    </ligand>
</feature>
<dbReference type="SUPFAM" id="SSF140990">
    <property type="entry name" value="FtsH protease domain-like"/>
    <property type="match status" value="1"/>
</dbReference>
<dbReference type="SMART" id="SM00382">
    <property type="entry name" value="AAA"/>
    <property type="match status" value="1"/>
</dbReference>
<evidence type="ECO:0000256" key="16">
    <source>
        <dbReference type="RuleBase" id="RU003651"/>
    </source>
</evidence>
<evidence type="ECO:0000313" key="21">
    <source>
        <dbReference type="Proteomes" id="UP000503222"/>
    </source>
</evidence>
<evidence type="ECO:0000256" key="1">
    <source>
        <dbReference type="ARBA" id="ARBA00004370"/>
    </source>
</evidence>
<comment type="caution">
    <text evidence="15">Lacks conserved residue(s) required for the propagation of feature annotation.</text>
</comment>
<keyword evidence="17" id="KW-0175">Coiled coil</keyword>
<dbReference type="Pfam" id="PF00004">
    <property type="entry name" value="AAA"/>
    <property type="match status" value="1"/>
</dbReference>
<evidence type="ECO:0000256" key="12">
    <source>
        <dbReference type="ARBA" id="ARBA00023049"/>
    </source>
</evidence>
<gene>
    <name evidence="15" type="primary">ftsH</name>
    <name evidence="20" type="ORF">G7077_05205</name>
</gene>
<dbReference type="Pfam" id="PF17862">
    <property type="entry name" value="AAA_lid_3"/>
    <property type="match status" value="1"/>
</dbReference>
<keyword evidence="4 15" id="KW-0645">Protease</keyword>
<keyword evidence="12 15" id="KW-0482">Metalloprotease</keyword>
<keyword evidence="7 15" id="KW-0547">Nucleotide-binding</keyword>
<dbReference type="InterPro" id="IPR011546">
    <property type="entry name" value="Pept_M41_FtsH_extracell"/>
</dbReference>
<keyword evidence="13 15" id="KW-0472">Membrane</keyword>
<dbReference type="GO" id="GO:0004176">
    <property type="term" value="F:ATP-dependent peptidase activity"/>
    <property type="evidence" value="ECO:0007669"/>
    <property type="project" value="InterPro"/>
</dbReference>
<keyword evidence="11 15" id="KW-1133">Transmembrane helix</keyword>
<comment type="cofactor">
    <cofactor evidence="15">
        <name>Zn(2+)</name>
        <dbReference type="ChEBI" id="CHEBI:29105"/>
    </cofactor>
    <text evidence="15">Binds 1 zinc ion per subunit.</text>
</comment>
<evidence type="ECO:0000256" key="10">
    <source>
        <dbReference type="ARBA" id="ARBA00022840"/>
    </source>
</evidence>
<dbReference type="AlphaFoldDB" id="A0A6G7YT82"/>
<feature type="compositionally biased region" description="Basic residues" evidence="18">
    <location>
        <begin position="607"/>
        <end position="624"/>
    </location>
</feature>
<feature type="region of interest" description="Disordered" evidence="18">
    <location>
        <begin position="607"/>
        <end position="647"/>
    </location>
</feature>
<dbReference type="CDD" id="cd19501">
    <property type="entry name" value="RecA-like_FtsH"/>
    <property type="match status" value="1"/>
</dbReference>
<evidence type="ECO:0000256" key="14">
    <source>
        <dbReference type="ARBA" id="ARBA00061570"/>
    </source>
</evidence>
<comment type="similarity">
    <text evidence="16">Belongs to the AAA ATPase family.</text>
</comment>
<keyword evidence="9 15" id="KW-0862">Zinc</keyword>
<evidence type="ECO:0000256" key="9">
    <source>
        <dbReference type="ARBA" id="ARBA00022833"/>
    </source>
</evidence>
<dbReference type="InterPro" id="IPR027417">
    <property type="entry name" value="P-loop_NTPase"/>
</dbReference>
<dbReference type="Gene3D" id="3.40.50.300">
    <property type="entry name" value="P-loop containing nucleotide triphosphate hydrolases"/>
    <property type="match status" value="1"/>
</dbReference>
<feature type="active site" evidence="15">
    <location>
        <position position="419"/>
    </location>
</feature>
<comment type="function">
    <text evidence="15">Acts as a processive, ATP-dependent zinc metallopeptidase for both cytoplasmic and membrane proteins. Plays a role in the quality control of integral membrane proteins.</text>
</comment>
<dbReference type="InterPro" id="IPR037219">
    <property type="entry name" value="Peptidase_M41-like"/>
</dbReference>
<comment type="similarity">
    <text evidence="2 15">In the C-terminal section; belongs to the peptidase M41 family.</text>
</comment>
<dbReference type="InterPro" id="IPR041569">
    <property type="entry name" value="AAA_lid_3"/>
</dbReference>
<evidence type="ECO:0000256" key="15">
    <source>
        <dbReference type="HAMAP-Rule" id="MF_01458"/>
    </source>
</evidence>
<dbReference type="InterPro" id="IPR003959">
    <property type="entry name" value="ATPase_AAA_core"/>
</dbReference>
<keyword evidence="5 15" id="KW-0812">Transmembrane</keyword>
<evidence type="ECO:0000313" key="20">
    <source>
        <dbReference type="EMBL" id="QIK79950.1"/>
    </source>
</evidence>
<dbReference type="GO" id="GO:0005886">
    <property type="term" value="C:plasma membrane"/>
    <property type="evidence" value="ECO:0007669"/>
    <property type="project" value="UniProtKB-SubCell"/>
</dbReference>
<evidence type="ECO:0000256" key="6">
    <source>
        <dbReference type="ARBA" id="ARBA00022723"/>
    </source>
</evidence>
<dbReference type="InterPro" id="IPR000642">
    <property type="entry name" value="Peptidase_M41"/>
</dbReference>
<feature type="binding site" evidence="15">
    <location>
        <begin position="196"/>
        <end position="203"/>
    </location>
    <ligand>
        <name>ATP</name>
        <dbReference type="ChEBI" id="CHEBI:30616"/>
    </ligand>
</feature>
<keyword evidence="3 15" id="KW-1003">Cell membrane</keyword>
<dbReference type="InterPro" id="IPR003960">
    <property type="entry name" value="ATPase_AAA_CS"/>
</dbReference>
<keyword evidence="6 15" id="KW-0479">Metal-binding</keyword>
<name>A0A6G7YT82_9SPHN</name>
<organism evidence="20 21">
    <name type="scientific">Sphingomonas piscis</name>
    <dbReference type="NCBI Taxonomy" id="2714943"/>
    <lineage>
        <taxon>Bacteria</taxon>
        <taxon>Pseudomonadati</taxon>
        <taxon>Pseudomonadota</taxon>
        <taxon>Alphaproteobacteria</taxon>
        <taxon>Sphingomonadales</taxon>
        <taxon>Sphingomonadaceae</taxon>
        <taxon>Sphingomonas</taxon>
    </lineage>
</organism>
<keyword evidence="10 15" id="KW-0067">ATP-binding</keyword>
<dbReference type="NCBIfam" id="TIGR01241">
    <property type="entry name" value="FtsH_fam"/>
    <property type="match status" value="1"/>
</dbReference>
<feature type="domain" description="AAA+ ATPase" evidence="19">
    <location>
        <begin position="188"/>
        <end position="327"/>
    </location>
</feature>
<dbReference type="EMBL" id="CP049869">
    <property type="protein sequence ID" value="QIK79950.1"/>
    <property type="molecule type" value="Genomic_DNA"/>
</dbReference>
<dbReference type="GO" id="GO:0005524">
    <property type="term" value="F:ATP binding"/>
    <property type="evidence" value="ECO:0007669"/>
    <property type="project" value="UniProtKB-UniRule"/>
</dbReference>
<keyword evidence="21" id="KW-1185">Reference proteome</keyword>
<feature type="coiled-coil region" evidence="17">
    <location>
        <begin position="561"/>
        <end position="588"/>
    </location>
</feature>
<proteinExistence type="inferred from homology"/>
<evidence type="ECO:0000256" key="2">
    <source>
        <dbReference type="ARBA" id="ARBA00010044"/>
    </source>
</evidence>
<evidence type="ECO:0000256" key="17">
    <source>
        <dbReference type="SAM" id="Coils"/>
    </source>
</evidence>
<dbReference type="FunFam" id="1.10.8.60:FF:000001">
    <property type="entry name" value="ATP-dependent zinc metalloprotease FtsH"/>
    <property type="match status" value="1"/>
</dbReference>
<comment type="subcellular location">
    <subcellularLocation>
        <location evidence="15">Cell membrane</location>
        <topology evidence="15">Multi-pass membrane protein</topology>
        <orientation evidence="15">Cytoplasmic side</orientation>
    </subcellularLocation>
    <subcellularLocation>
        <location evidence="1">Membrane</location>
    </subcellularLocation>
</comment>
<dbReference type="Pfam" id="PF06480">
    <property type="entry name" value="FtsH_ext"/>
    <property type="match status" value="1"/>
</dbReference>
<dbReference type="GO" id="GO:0016887">
    <property type="term" value="F:ATP hydrolysis activity"/>
    <property type="evidence" value="ECO:0007669"/>
    <property type="project" value="UniProtKB-UniRule"/>
</dbReference>
<feature type="binding site" evidence="15">
    <location>
        <position position="496"/>
    </location>
    <ligand>
        <name>Zn(2+)</name>
        <dbReference type="ChEBI" id="CHEBI:29105"/>
        <note>catalytic</note>
    </ligand>
</feature>
<dbReference type="Gene3D" id="1.20.58.760">
    <property type="entry name" value="Peptidase M41"/>
    <property type="match status" value="1"/>
</dbReference>
<dbReference type="GO" id="GO:0008270">
    <property type="term" value="F:zinc ion binding"/>
    <property type="evidence" value="ECO:0007669"/>
    <property type="project" value="UniProtKB-UniRule"/>
</dbReference>
<dbReference type="GO" id="GO:0006508">
    <property type="term" value="P:proteolysis"/>
    <property type="evidence" value="ECO:0007669"/>
    <property type="project" value="UniProtKB-KW"/>
</dbReference>
<evidence type="ECO:0000256" key="4">
    <source>
        <dbReference type="ARBA" id="ARBA00022670"/>
    </source>
</evidence>
<feature type="transmembrane region" description="Helical" evidence="15">
    <location>
        <begin position="102"/>
        <end position="123"/>
    </location>
</feature>
<dbReference type="HAMAP" id="MF_01458">
    <property type="entry name" value="FtsH"/>
    <property type="match status" value="1"/>
</dbReference>
<evidence type="ECO:0000256" key="7">
    <source>
        <dbReference type="ARBA" id="ARBA00022741"/>
    </source>
</evidence>
<evidence type="ECO:0000256" key="11">
    <source>
        <dbReference type="ARBA" id="ARBA00022989"/>
    </source>
</evidence>
<dbReference type="InterPro" id="IPR003593">
    <property type="entry name" value="AAA+_ATPase"/>
</dbReference>
<dbReference type="Gene3D" id="1.10.8.60">
    <property type="match status" value="1"/>
</dbReference>
<dbReference type="Pfam" id="PF01434">
    <property type="entry name" value="Peptidase_M41"/>
    <property type="match status" value="1"/>
</dbReference>
<feature type="binding site" evidence="15">
    <location>
        <position position="418"/>
    </location>
    <ligand>
        <name>Zn(2+)</name>
        <dbReference type="ChEBI" id="CHEBI:29105"/>
        <note>catalytic</note>
    </ligand>
</feature>